<keyword evidence="2" id="KW-0645">Protease</keyword>
<evidence type="ECO:0000256" key="5">
    <source>
        <dbReference type="SAM" id="Phobius"/>
    </source>
</evidence>
<keyword evidence="3 7" id="KW-0378">Hydrolase</keyword>
<accession>G5JXJ8</accession>
<protein>
    <submittedName>
        <fullName evidence="7">Serine protease do-like HtrA</fullName>
        <ecNumber evidence="7">3.4.21.-</ecNumber>
    </submittedName>
</protein>
<feature type="domain" description="PDZ" evidence="6">
    <location>
        <begin position="283"/>
        <end position="383"/>
    </location>
</feature>
<dbReference type="Gene3D" id="2.40.10.10">
    <property type="entry name" value="Trypsin-like serine proteases"/>
    <property type="match status" value="2"/>
</dbReference>
<dbReference type="PANTHER" id="PTHR43343:SF3">
    <property type="entry name" value="PROTEASE DO-LIKE 8, CHLOROPLASTIC"/>
    <property type="match status" value="1"/>
</dbReference>
<evidence type="ECO:0000256" key="1">
    <source>
        <dbReference type="ARBA" id="ARBA00010541"/>
    </source>
</evidence>
<name>G5JXJ8_9STRE</name>
<dbReference type="EC" id="3.4.21.-" evidence="7"/>
<dbReference type="OrthoDB" id="9758917at2"/>
<dbReference type="SMART" id="SM00228">
    <property type="entry name" value="PDZ"/>
    <property type="match status" value="1"/>
</dbReference>
<dbReference type="Gene3D" id="2.30.42.10">
    <property type="match status" value="1"/>
</dbReference>
<comment type="similarity">
    <text evidence="1">Belongs to the peptidase S1C family.</text>
</comment>
<evidence type="ECO:0000256" key="2">
    <source>
        <dbReference type="ARBA" id="ARBA00022670"/>
    </source>
</evidence>
<dbReference type="CDD" id="cd06781">
    <property type="entry name" value="cpPDZ_BsHtra-like"/>
    <property type="match status" value="1"/>
</dbReference>
<dbReference type="PANTHER" id="PTHR43343">
    <property type="entry name" value="PEPTIDASE S12"/>
    <property type="match status" value="1"/>
</dbReference>
<dbReference type="STRING" id="764298.STRMA_1601"/>
<dbReference type="InterPro" id="IPR051201">
    <property type="entry name" value="Chloro_Bact_Ser_Proteases"/>
</dbReference>
<evidence type="ECO:0000256" key="4">
    <source>
        <dbReference type="ARBA" id="ARBA00022825"/>
    </source>
</evidence>
<proteinExistence type="inferred from homology"/>
<dbReference type="AlphaFoldDB" id="G5JXJ8"/>
<sequence>MNNMKSNPFLKWFLPFLAVFLSFILGISAILIFNWVSGNGGKTNQKTTVSSVVYDINTETTKAVKNVKNSVVSVINYQKIDNRYYNYDNASEGKNKSEDGLGVYGEGSGVIYRKSGNDAYVVTNNHVIKDAKKLEIMLANGKKVVGKLVGSDTYSDLAVIKISSKQVTTVAEFADSDKLKVGEPAIAIGSPLGSDYANSVTEGIVSSLSRTVTSQNEEGETISTNAIQTDAAINPGNSGGALVNIKGQVIGINSSKIASSTGSKNGVAVEGMGFAIPANDVRSIINQLEENGEVIRPALGISMANLSEASTSDRDTLKIPENVTSGIVVLSTESGMPADNKLKKYDVITEIDGKKVASISDLQSALYKHKKGDKVKITFYRGNDKKNIEIELTKTSKDLNH</sequence>
<dbReference type="GO" id="GO:0006508">
    <property type="term" value="P:proteolysis"/>
    <property type="evidence" value="ECO:0007669"/>
    <property type="project" value="UniProtKB-KW"/>
</dbReference>
<evidence type="ECO:0000259" key="6">
    <source>
        <dbReference type="PROSITE" id="PS50106"/>
    </source>
</evidence>
<dbReference type="InterPro" id="IPR009003">
    <property type="entry name" value="Peptidase_S1_PA"/>
</dbReference>
<dbReference type="SUPFAM" id="SSF50494">
    <property type="entry name" value="Trypsin-like serine proteases"/>
    <property type="match status" value="1"/>
</dbReference>
<evidence type="ECO:0000313" key="8">
    <source>
        <dbReference type="Proteomes" id="UP000003573"/>
    </source>
</evidence>
<dbReference type="EMBL" id="AEUW02000001">
    <property type="protein sequence ID" value="EHJ52908.1"/>
    <property type="molecule type" value="Genomic_DNA"/>
</dbReference>
<dbReference type="InterPro" id="IPR036034">
    <property type="entry name" value="PDZ_sf"/>
</dbReference>
<dbReference type="PRINTS" id="PR00834">
    <property type="entry name" value="PROTEASES2C"/>
</dbReference>
<keyword evidence="5" id="KW-0812">Transmembrane</keyword>
<keyword evidence="5" id="KW-0472">Membrane</keyword>
<organism evidence="7 8">
    <name type="scientific">Streptococcus macacae NCTC 11558</name>
    <dbReference type="NCBI Taxonomy" id="764298"/>
    <lineage>
        <taxon>Bacteria</taxon>
        <taxon>Bacillati</taxon>
        <taxon>Bacillota</taxon>
        <taxon>Bacilli</taxon>
        <taxon>Lactobacillales</taxon>
        <taxon>Streptococcaceae</taxon>
        <taxon>Streptococcus</taxon>
    </lineage>
</organism>
<dbReference type="InterPro" id="IPR001478">
    <property type="entry name" value="PDZ"/>
</dbReference>
<dbReference type="Proteomes" id="UP000003573">
    <property type="component" value="Unassembled WGS sequence"/>
</dbReference>
<evidence type="ECO:0000313" key="7">
    <source>
        <dbReference type="EMBL" id="EHJ52908.1"/>
    </source>
</evidence>
<evidence type="ECO:0000256" key="3">
    <source>
        <dbReference type="ARBA" id="ARBA00022801"/>
    </source>
</evidence>
<feature type="transmembrane region" description="Helical" evidence="5">
    <location>
        <begin position="12"/>
        <end position="36"/>
    </location>
</feature>
<dbReference type="GO" id="GO:0004252">
    <property type="term" value="F:serine-type endopeptidase activity"/>
    <property type="evidence" value="ECO:0007669"/>
    <property type="project" value="InterPro"/>
</dbReference>
<dbReference type="SUPFAM" id="SSF50156">
    <property type="entry name" value="PDZ domain-like"/>
    <property type="match status" value="1"/>
</dbReference>
<dbReference type="InterPro" id="IPR001940">
    <property type="entry name" value="Peptidase_S1C"/>
</dbReference>
<keyword evidence="8" id="KW-1185">Reference proteome</keyword>
<reference evidence="7 8" key="1">
    <citation type="journal article" date="2014" name="Int. J. Syst. Evol. Microbiol.">
        <title>Phylogenomics and the dynamic genome evolution of the genus Streptococcus.</title>
        <authorList>
            <consortium name="The Broad Institute Genome Sequencing Platform"/>
            <person name="Richards V.P."/>
            <person name="Palmer S.R."/>
            <person name="Pavinski Bitar P.D."/>
            <person name="Qin X."/>
            <person name="Weinstock G.M."/>
            <person name="Highlander S.K."/>
            <person name="Town C.D."/>
            <person name="Burne R.A."/>
            <person name="Stanhope M.J."/>
        </authorList>
    </citation>
    <scope>NUCLEOTIDE SEQUENCE [LARGE SCALE GENOMIC DNA]</scope>
    <source>
        <strain evidence="7 8">NCTC 11558</strain>
    </source>
</reference>
<dbReference type="PROSITE" id="PS50106">
    <property type="entry name" value="PDZ"/>
    <property type="match status" value="1"/>
</dbReference>
<dbReference type="InterPro" id="IPR043504">
    <property type="entry name" value="Peptidase_S1_PA_chymotrypsin"/>
</dbReference>
<comment type="caution">
    <text evidence="7">The sequence shown here is derived from an EMBL/GenBank/DDBJ whole genome shotgun (WGS) entry which is preliminary data.</text>
</comment>
<keyword evidence="5" id="KW-1133">Transmembrane helix</keyword>
<dbReference type="RefSeq" id="WP_003081517.1">
    <property type="nucleotide sequence ID" value="NZ_AEUW02000001.1"/>
</dbReference>
<keyword evidence="4" id="KW-0720">Serine protease</keyword>
<dbReference type="eggNOG" id="COG0265">
    <property type="taxonomic scope" value="Bacteria"/>
</dbReference>
<dbReference type="Pfam" id="PF13180">
    <property type="entry name" value="PDZ_2"/>
    <property type="match status" value="1"/>
</dbReference>
<gene>
    <name evidence="7" type="primary">htrA</name>
    <name evidence="7" type="ORF">STRMA_1601</name>
</gene>
<dbReference type="Pfam" id="PF13365">
    <property type="entry name" value="Trypsin_2"/>
    <property type="match status" value="1"/>
</dbReference>